<dbReference type="InterPro" id="IPR035958">
    <property type="entry name" value="SecB-like_sf"/>
</dbReference>
<gene>
    <name evidence="1" type="ORF">ACE5LO_17790</name>
</gene>
<proteinExistence type="predicted"/>
<evidence type="ECO:0000313" key="2">
    <source>
        <dbReference type="Proteomes" id="UP001580430"/>
    </source>
</evidence>
<keyword evidence="2" id="KW-1185">Reference proteome</keyword>
<protein>
    <recommendedName>
        <fullName evidence="3">Preprotein translocase subunit SecB</fullName>
    </recommendedName>
</protein>
<reference evidence="1 2" key="1">
    <citation type="submission" date="2024-09" db="EMBL/GenBank/DDBJ databases">
        <title>Paenibacillus zeirhizospherea sp. nov., isolated from surface of the maize (Zea mays) roots in a horticulture field, Hungary.</title>
        <authorList>
            <person name="Marton D."/>
            <person name="Farkas M."/>
            <person name="Bedics A."/>
            <person name="Toth E."/>
            <person name="Tancsics A."/>
            <person name="Boka K."/>
            <person name="Marati G."/>
            <person name="Kriszt B."/>
            <person name="Cserhati M."/>
        </authorList>
    </citation>
    <scope>NUCLEOTIDE SEQUENCE [LARGE SCALE GENOMIC DNA]</scope>
    <source>
        <strain evidence="1 2">JCM 18446</strain>
    </source>
</reference>
<dbReference type="RefSeq" id="WP_375521355.1">
    <property type="nucleotide sequence ID" value="NZ_JBHIRY010000019.1"/>
</dbReference>
<dbReference type="Gene3D" id="3.10.420.10">
    <property type="entry name" value="SecB-like"/>
    <property type="match status" value="1"/>
</dbReference>
<organism evidence="1 2">
    <name type="scientific">Paenibacillus medicaginis</name>
    <dbReference type="NCBI Taxonomy" id="1470560"/>
    <lineage>
        <taxon>Bacteria</taxon>
        <taxon>Bacillati</taxon>
        <taxon>Bacillota</taxon>
        <taxon>Bacilli</taxon>
        <taxon>Bacillales</taxon>
        <taxon>Paenibacillaceae</taxon>
        <taxon>Paenibacillus</taxon>
    </lineage>
</organism>
<accession>A0ABV5C3Z2</accession>
<evidence type="ECO:0000313" key="1">
    <source>
        <dbReference type="EMBL" id="MFB5762242.1"/>
    </source>
</evidence>
<dbReference type="SUPFAM" id="SSF54611">
    <property type="entry name" value="SecB-like"/>
    <property type="match status" value="1"/>
</dbReference>
<name>A0ABV5C3Z2_9BACL</name>
<evidence type="ECO:0008006" key="3">
    <source>
        <dbReference type="Google" id="ProtNLM"/>
    </source>
</evidence>
<comment type="caution">
    <text evidence="1">The sequence shown here is derived from an EMBL/GenBank/DDBJ whole genome shotgun (WGS) entry which is preliminary data.</text>
</comment>
<sequence length="104" mass="12012">MLAIQMKHYYVSDIQFKYNPDSEDIVTLLGFFEVIFNNDDPEKRGYNVKSLCERNTLAILFPYLRSTISDISLKANAEPIILPTINIVELIEEREKEAGDIDKL</sequence>
<dbReference type="EMBL" id="JBHIRY010000019">
    <property type="protein sequence ID" value="MFB5762242.1"/>
    <property type="molecule type" value="Genomic_DNA"/>
</dbReference>
<dbReference type="Proteomes" id="UP001580430">
    <property type="component" value="Unassembled WGS sequence"/>
</dbReference>